<dbReference type="InterPro" id="IPR053807">
    <property type="entry name" value="LppM"/>
</dbReference>
<reference evidence="3 4" key="1">
    <citation type="submission" date="2018-11" db="EMBL/GenBank/DDBJ databases">
        <title>Rhodococcus spongicola sp. nov. and Rhodococcus xishaensis sp. nov. from marine sponges.</title>
        <authorList>
            <person name="Li L."/>
            <person name="Lin H.W."/>
        </authorList>
    </citation>
    <scope>NUCLEOTIDE SEQUENCE [LARGE SCALE GENOMIC DNA]</scope>
    <source>
        <strain evidence="3 4">LHW50502</strain>
    </source>
</reference>
<feature type="transmembrane region" description="Helical" evidence="1">
    <location>
        <begin position="205"/>
        <end position="230"/>
    </location>
</feature>
<feature type="domain" description="LppM" evidence="2">
    <location>
        <begin position="45"/>
        <end position="197"/>
    </location>
</feature>
<comment type="caution">
    <text evidence="3">The sequence shown here is derived from an EMBL/GenBank/DDBJ whole genome shotgun (WGS) entry which is preliminary data.</text>
</comment>
<proteinExistence type="predicted"/>
<dbReference type="Proteomes" id="UP000284333">
    <property type="component" value="Unassembled WGS sequence"/>
</dbReference>
<evidence type="ECO:0000313" key="3">
    <source>
        <dbReference type="EMBL" id="RVW00344.1"/>
    </source>
</evidence>
<accession>A0A3S3CLG1</accession>
<dbReference type="Pfam" id="PF21946">
    <property type="entry name" value="LppM"/>
    <property type="match status" value="1"/>
</dbReference>
<keyword evidence="1" id="KW-0812">Transmembrane</keyword>
<dbReference type="AlphaFoldDB" id="A0A3S3CLG1"/>
<organism evidence="3 4">
    <name type="scientific">Rhodococcus spongiicola</name>
    <dbReference type="NCBI Taxonomy" id="2487352"/>
    <lineage>
        <taxon>Bacteria</taxon>
        <taxon>Bacillati</taxon>
        <taxon>Actinomycetota</taxon>
        <taxon>Actinomycetes</taxon>
        <taxon>Mycobacteriales</taxon>
        <taxon>Nocardiaceae</taxon>
        <taxon>Rhodococcus</taxon>
    </lineage>
</organism>
<evidence type="ECO:0000259" key="2">
    <source>
        <dbReference type="Pfam" id="PF21946"/>
    </source>
</evidence>
<evidence type="ECO:0000256" key="1">
    <source>
        <dbReference type="SAM" id="Phobius"/>
    </source>
</evidence>
<dbReference type="EMBL" id="RKLN01000007">
    <property type="protein sequence ID" value="RVW00344.1"/>
    <property type="molecule type" value="Genomic_DNA"/>
</dbReference>
<keyword evidence="1" id="KW-1133">Transmembrane helix</keyword>
<keyword evidence="4" id="KW-1185">Reference proteome</keyword>
<sequence length="250" mass="26698">MAVPGTMSAVQPSTSGLFLHSRRRRVLASSALALLVVPLLAGCLRVQVSMGISTDDKVSGQIVAATVPTDENDQGPQLTPPSGLTNRVRVQEYRRDGYVGTEAFFNELSFGEVQQLGSMYSQTGTDLQLALRRSGDLVSLEGRIDLERVPAQGADVQFTVAFPARVATTNGVRQGDSTVTWKLPAGEVSTLRAEVRYPDPDTRSFAGWAGMAAGVAIAVAAIVAVMAWFTRNRPTPPGPRRKTPLKSSSQ</sequence>
<gene>
    <name evidence="3" type="ORF">EF834_16900</name>
</gene>
<protein>
    <submittedName>
        <fullName evidence="3">DUF3153 domain-containing protein</fullName>
    </submittedName>
</protein>
<keyword evidence="1" id="KW-0472">Membrane</keyword>
<name>A0A3S3CLG1_9NOCA</name>
<dbReference type="OrthoDB" id="3712375at2"/>
<evidence type="ECO:0000313" key="4">
    <source>
        <dbReference type="Proteomes" id="UP000284333"/>
    </source>
</evidence>